<dbReference type="EnsemblPlants" id="Zm00001eb203700_T001">
    <property type="protein sequence ID" value="Zm00001eb203700_P001"/>
    <property type="gene ID" value="Zm00001eb203700"/>
</dbReference>
<evidence type="ECO:0008006" key="3">
    <source>
        <dbReference type="Google" id="ProtNLM"/>
    </source>
</evidence>
<evidence type="ECO:0000313" key="1">
    <source>
        <dbReference type="EnsemblPlants" id="Zm00001eb203700_P001"/>
    </source>
</evidence>
<reference evidence="1" key="3">
    <citation type="submission" date="2021-05" db="UniProtKB">
        <authorList>
            <consortium name="EnsemblPlants"/>
        </authorList>
    </citation>
    <scope>IDENTIFICATION</scope>
    <source>
        <strain evidence="1">cv. B73</strain>
    </source>
</reference>
<protein>
    <recommendedName>
        <fullName evidence="3">PWWP domain-containing protein</fullName>
    </recommendedName>
</protein>
<dbReference type="SUPFAM" id="SSF63748">
    <property type="entry name" value="Tudor/PWWP/MBT"/>
    <property type="match status" value="1"/>
</dbReference>
<name>A0A804P2B6_MAIZE</name>
<accession>A0A804P2B6</accession>
<reference evidence="2" key="1">
    <citation type="journal article" date="2009" name="Science">
        <title>The B73 maize genome: complexity, diversity, and dynamics.</title>
        <authorList>
            <person name="Schnable P.S."/>
            <person name="Ware D."/>
            <person name="Fulton R.S."/>
            <person name="Stein J.C."/>
            <person name="Wei F."/>
            <person name="Pasternak S."/>
            <person name="Liang C."/>
            <person name="Zhang J."/>
            <person name="Fulton L."/>
            <person name="Graves T.A."/>
            <person name="Minx P."/>
            <person name="Reily A.D."/>
            <person name="Courtney L."/>
            <person name="Kruchowski S.S."/>
            <person name="Tomlinson C."/>
            <person name="Strong C."/>
            <person name="Delehaunty K."/>
            <person name="Fronick C."/>
            <person name="Courtney B."/>
            <person name="Rock S.M."/>
            <person name="Belter E."/>
            <person name="Du F."/>
            <person name="Kim K."/>
            <person name="Abbott R.M."/>
            <person name="Cotton M."/>
            <person name="Levy A."/>
            <person name="Marchetto P."/>
            <person name="Ochoa K."/>
            <person name="Jackson S.M."/>
            <person name="Gillam B."/>
            <person name="Chen W."/>
            <person name="Yan L."/>
            <person name="Higginbotham J."/>
            <person name="Cardenas M."/>
            <person name="Waligorski J."/>
            <person name="Applebaum E."/>
            <person name="Phelps L."/>
            <person name="Falcone J."/>
            <person name="Kanchi K."/>
            <person name="Thane T."/>
            <person name="Scimone A."/>
            <person name="Thane N."/>
            <person name="Henke J."/>
            <person name="Wang T."/>
            <person name="Ruppert J."/>
            <person name="Shah N."/>
            <person name="Rotter K."/>
            <person name="Hodges J."/>
            <person name="Ingenthron E."/>
            <person name="Cordes M."/>
            <person name="Kohlberg S."/>
            <person name="Sgro J."/>
            <person name="Delgado B."/>
            <person name="Mead K."/>
            <person name="Chinwalla A."/>
            <person name="Leonard S."/>
            <person name="Crouse K."/>
            <person name="Collura K."/>
            <person name="Kudrna D."/>
            <person name="Currie J."/>
            <person name="He R."/>
            <person name="Angelova A."/>
            <person name="Rajasekar S."/>
            <person name="Mueller T."/>
            <person name="Lomeli R."/>
            <person name="Scara G."/>
            <person name="Ko A."/>
            <person name="Delaney K."/>
            <person name="Wissotski M."/>
            <person name="Lopez G."/>
            <person name="Campos D."/>
            <person name="Braidotti M."/>
            <person name="Ashley E."/>
            <person name="Golser W."/>
            <person name="Kim H."/>
            <person name="Lee S."/>
            <person name="Lin J."/>
            <person name="Dujmic Z."/>
            <person name="Kim W."/>
            <person name="Talag J."/>
            <person name="Zuccolo A."/>
            <person name="Fan C."/>
            <person name="Sebastian A."/>
            <person name="Kramer M."/>
            <person name="Spiegel L."/>
            <person name="Nascimento L."/>
            <person name="Zutavern T."/>
            <person name="Miller B."/>
            <person name="Ambroise C."/>
            <person name="Muller S."/>
            <person name="Spooner W."/>
            <person name="Narechania A."/>
            <person name="Ren L."/>
            <person name="Wei S."/>
            <person name="Kumari S."/>
            <person name="Faga B."/>
            <person name="Levy M.J."/>
            <person name="McMahan L."/>
            <person name="Van Buren P."/>
            <person name="Vaughn M.W."/>
            <person name="Ying K."/>
            <person name="Yeh C.-T."/>
            <person name="Emrich S.J."/>
            <person name="Jia Y."/>
            <person name="Kalyanaraman A."/>
            <person name="Hsia A.-P."/>
            <person name="Barbazuk W.B."/>
            <person name="Baucom R.S."/>
            <person name="Brutnell T.P."/>
            <person name="Carpita N.C."/>
            <person name="Chaparro C."/>
            <person name="Chia J.-M."/>
            <person name="Deragon J.-M."/>
            <person name="Estill J.C."/>
            <person name="Fu Y."/>
            <person name="Jeddeloh J.A."/>
            <person name="Han Y."/>
            <person name="Lee H."/>
            <person name="Li P."/>
            <person name="Lisch D.R."/>
            <person name="Liu S."/>
            <person name="Liu Z."/>
            <person name="Nagel D.H."/>
            <person name="McCann M.C."/>
            <person name="SanMiguel P."/>
            <person name="Myers A.M."/>
            <person name="Nettleton D."/>
            <person name="Nguyen J."/>
            <person name="Penning B.W."/>
            <person name="Ponnala L."/>
            <person name="Schneider K.L."/>
            <person name="Schwartz D.C."/>
            <person name="Sharma A."/>
            <person name="Soderlund C."/>
            <person name="Springer N.M."/>
            <person name="Sun Q."/>
            <person name="Wang H."/>
            <person name="Waterman M."/>
            <person name="Westerman R."/>
            <person name="Wolfgruber T.K."/>
            <person name="Yang L."/>
            <person name="Yu Y."/>
            <person name="Zhang L."/>
            <person name="Zhou S."/>
            <person name="Zhu Q."/>
            <person name="Bennetzen J.L."/>
            <person name="Dawe R.K."/>
            <person name="Jiang J."/>
            <person name="Jiang N."/>
            <person name="Presting G.G."/>
            <person name="Wessler S.R."/>
            <person name="Aluru S."/>
            <person name="Martienssen R.A."/>
            <person name="Clifton S.W."/>
            <person name="McCombie W.R."/>
            <person name="Wing R.A."/>
            <person name="Wilson R.K."/>
        </authorList>
    </citation>
    <scope>NUCLEOTIDE SEQUENCE [LARGE SCALE GENOMIC DNA]</scope>
    <source>
        <strain evidence="2">cv. B73</strain>
    </source>
</reference>
<reference evidence="1" key="2">
    <citation type="submission" date="2019-07" db="EMBL/GenBank/DDBJ databases">
        <authorList>
            <person name="Seetharam A."/>
            <person name="Woodhouse M."/>
            <person name="Cannon E."/>
        </authorList>
    </citation>
    <scope>NUCLEOTIDE SEQUENCE [LARGE SCALE GENOMIC DNA]</scope>
    <source>
        <strain evidence="1">cv. B73</strain>
    </source>
</reference>
<keyword evidence="2" id="KW-1185">Reference proteome</keyword>
<organism evidence="1 2">
    <name type="scientific">Zea mays</name>
    <name type="common">Maize</name>
    <dbReference type="NCBI Taxonomy" id="4577"/>
    <lineage>
        <taxon>Eukaryota</taxon>
        <taxon>Viridiplantae</taxon>
        <taxon>Streptophyta</taxon>
        <taxon>Embryophyta</taxon>
        <taxon>Tracheophyta</taxon>
        <taxon>Spermatophyta</taxon>
        <taxon>Magnoliopsida</taxon>
        <taxon>Liliopsida</taxon>
        <taxon>Poales</taxon>
        <taxon>Poaceae</taxon>
        <taxon>PACMAD clade</taxon>
        <taxon>Panicoideae</taxon>
        <taxon>Andropogonodae</taxon>
        <taxon>Andropogoneae</taxon>
        <taxon>Tripsacinae</taxon>
        <taxon>Zea</taxon>
    </lineage>
</organism>
<sequence>MAPAKRKRTTGIAVVVTVAKWKVGDLVLTKMKGFPVWPTMFPNLPLIDKLTSSPVIVVVIDFDNIDMLGGNMMQIMLVPSSVLTAKALFNTISEALQGNL</sequence>
<proteinExistence type="predicted"/>
<evidence type="ECO:0000313" key="2">
    <source>
        <dbReference type="Proteomes" id="UP000007305"/>
    </source>
</evidence>
<dbReference type="Gene3D" id="2.30.30.140">
    <property type="match status" value="1"/>
</dbReference>
<dbReference type="InParanoid" id="A0A804P2B6"/>
<dbReference type="AlphaFoldDB" id="A0A804P2B6"/>
<dbReference type="Proteomes" id="UP000007305">
    <property type="component" value="Chromosome 4"/>
</dbReference>
<dbReference type="Gramene" id="Zm00001eb203700_T001">
    <property type="protein sequence ID" value="Zm00001eb203700_P001"/>
    <property type="gene ID" value="Zm00001eb203700"/>
</dbReference>